<evidence type="ECO:0000256" key="4">
    <source>
        <dbReference type="ARBA" id="ARBA00022982"/>
    </source>
</evidence>
<protein>
    <recommendedName>
        <fullName evidence="10">Ferredoxin</fullName>
    </recommendedName>
</protein>
<keyword evidence="9" id="KW-1185">Reference proteome</keyword>
<dbReference type="SUPFAM" id="SSF54862">
    <property type="entry name" value="4Fe-4S ferredoxins"/>
    <property type="match status" value="1"/>
</dbReference>
<comment type="cofactor">
    <cofactor evidence="1">
        <name>[3Fe-4S] cluster</name>
        <dbReference type="ChEBI" id="CHEBI:21137"/>
    </cofactor>
</comment>
<evidence type="ECO:0000313" key="8">
    <source>
        <dbReference type="EMBL" id="GAA5060433.1"/>
    </source>
</evidence>
<keyword evidence="6" id="KW-0411">Iron-sulfur</keyword>
<proteinExistence type="predicted"/>
<dbReference type="Pfam" id="PF13459">
    <property type="entry name" value="Fer4_15"/>
    <property type="match status" value="1"/>
</dbReference>
<keyword evidence="3" id="KW-0479">Metal-binding</keyword>
<keyword evidence="4" id="KW-0249">Electron transport</keyword>
<dbReference type="Gene3D" id="3.30.70.20">
    <property type="match status" value="1"/>
</dbReference>
<dbReference type="PANTHER" id="PTHR36923:SF3">
    <property type="entry name" value="FERREDOXIN"/>
    <property type="match status" value="1"/>
</dbReference>
<sequence length="66" mass="6732">MKVSIDPTKCEGHAVCAGLVASIFEVGDDDLAVVDNAALDAADDAVRVRVRSAASACPTMAIEVAE</sequence>
<comment type="caution">
    <text evidence="8">The sequence shown here is derived from an EMBL/GenBank/DDBJ whole genome shotgun (WGS) entry which is preliminary data.</text>
</comment>
<dbReference type="Proteomes" id="UP001500603">
    <property type="component" value="Unassembled WGS sequence"/>
</dbReference>
<evidence type="ECO:0000256" key="2">
    <source>
        <dbReference type="ARBA" id="ARBA00022448"/>
    </source>
</evidence>
<accession>A0ABP9KJY3</accession>
<evidence type="ECO:0000313" key="9">
    <source>
        <dbReference type="Proteomes" id="UP001500603"/>
    </source>
</evidence>
<keyword evidence="5" id="KW-0408">Iron</keyword>
<evidence type="ECO:0000256" key="1">
    <source>
        <dbReference type="ARBA" id="ARBA00001927"/>
    </source>
</evidence>
<organism evidence="8 9">
    <name type="scientific">Nocardia callitridis</name>
    <dbReference type="NCBI Taxonomy" id="648753"/>
    <lineage>
        <taxon>Bacteria</taxon>
        <taxon>Bacillati</taxon>
        <taxon>Actinomycetota</taxon>
        <taxon>Actinomycetes</taxon>
        <taxon>Mycobacteriales</taxon>
        <taxon>Nocardiaceae</taxon>
        <taxon>Nocardia</taxon>
    </lineage>
</organism>
<name>A0ABP9KJY3_9NOCA</name>
<dbReference type="InterPro" id="IPR051269">
    <property type="entry name" value="Fe-S_cluster_ET"/>
</dbReference>
<reference evidence="9" key="1">
    <citation type="journal article" date="2019" name="Int. J. Syst. Evol. Microbiol.">
        <title>The Global Catalogue of Microorganisms (GCM) 10K type strain sequencing project: providing services to taxonomists for standard genome sequencing and annotation.</title>
        <authorList>
            <consortium name="The Broad Institute Genomics Platform"/>
            <consortium name="The Broad Institute Genome Sequencing Center for Infectious Disease"/>
            <person name="Wu L."/>
            <person name="Ma J."/>
        </authorList>
    </citation>
    <scope>NUCLEOTIDE SEQUENCE [LARGE SCALE GENOMIC DNA]</scope>
    <source>
        <strain evidence="9">JCM 18298</strain>
    </source>
</reference>
<evidence type="ECO:0000256" key="5">
    <source>
        <dbReference type="ARBA" id="ARBA00023004"/>
    </source>
</evidence>
<evidence type="ECO:0000256" key="6">
    <source>
        <dbReference type="ARBA" id="ARBA00023014"/>
    </source>
</evidence>
<keyword evidence="2" id="KW-0813">Transport</keyword>
<dbReference type="EMBL" id="BAABJM010000004">
    <property type="protein sequence ID" value="GAA5060433.1"/>
    <property type="molecule type" value="Genomic_DNA"/>
</dbReference>
<gene>
    <name evidence="8" type="ORF">GCM10023318_41830</name>
</gene>
<evidence type="ECO:0000256" key="7">
    <source>
        <dbReference type="ARBA" id="ARBA00023291"/>
    </source>
</evidence>
<keyword evidence="7" id="KW-0003">3Fe-4S</keyword>
<dbReference type="RefSeq" id="WP_345497256.1">
    <property type="nucleotide sequence ID" value="NZ_BAABJM010000004.1"/>
</dbReference>
<evidence type="ECO:0000256" key="3">
    <source>
        <dbReference type="ARBA" id="ARBA00022723"/>
    </source>
</evidence>
<evidence type="ECO:0008006" key="10">
    <source>
        <dbReference type="Google" id="ProtNLM"/>
    </source>
</evidence>
<dbReference type="PANTHER" id="PTHR36923">
    <property type="entry name" value="FERREDOXIN"/>
    <property type="match status" value="1"/>
</dbReference>